<evidence type="ECO:0000313" key="2">
    <source>
        <dbReference type="EMBL" id="RAU81741.1"/>
    </source>
</evidence>
<gene>
    <name evidence="2" type="ORF">DP923_13645</name>
</gene>
<feature type="transmembrane region" description="Helical" evidence="1">
    <location>
        <begin position="6"/>
        <end position="22"/>
    </location>
</feature>
<dbReference type="EMBL" id="QMDV01000004">
    <property type="protein sequence ID" value="RAU81741.1"/>
    <property type="molecule type" value="Genomic_DNA"/>
</dbReference>
<keyword evidence="1" id="KW-0472">Membrane</keyword>
<accession>A0A364RBP2</accession>
<evidence type="ECO:0000313" key="3">
    <source>
        <dbReference type="Proteomes" id="UP000251692"/>
    </source>
</evidence>
<comment type="caution">
    <text evidence="2">The sequence shown here is derived from an EMBL/GenBank/DDBJ whole genome shotgun (WGS) entry which is preliminary data.</text>
</comment>
<name>A0A364RBP2_9BACT</name>
<keyword evidence="1" id="KW-0812">Transmembrane</keyword>
<evidence type="ECO:0000256" key="1">
    <source>
        <dbReference type="SAM" id="Phobius"/>
    </source>
</evidence>
<dbReference type="RefSeq" id="WP_112306422.1">
    <property type="nucleotide sequence ID" value="NZ_QMDV01000004.1"/>
</dbReference>
<dbReference type="AlphaFoldDB" id="A0A364RBP2"/>
<organism evidence="2 3">
    <name type="scientific">Pontibacter arcticus</name>
    <dbReference type="NCBI Taxonomy" id="2080288"/>
    <lineage>
        <taxon>Bacteria</taxon>
        <taxon>Pseudomonadati</taxon>
        <taxon>Bacteroidota</taxon>
        <taxon>Cytophagia</taxon>
        <taxon>Cytophagales</taxon>
        <taxon>Hymenobacteraceae</taxon>
        <taxon>Pontibacter</taxon>
    </lineage>
</organism>
<protein>
    <submittedName>
        <fullName evidence="2">Uncharacterized protein</fullName>
    </submittedName>
</protein>
<dbReference type="OrthoDB" id="1496065at2"/>
<reference evidence="2 3" key="2">
    <citation type="submission" date="2018-07" db="EMBL/GenBank/DDBJ databases">
        <title>Pontibacter sp. 2b14 genomic sequence and assembly.</title>
        <authorList>
            <person name="Du Z.-J."/>
        </authorList>
    </citation>
    <scope>NUCLEOTIDE SEQUENCE [LARGE SCALE GENOMIC DNA]</scope>
    <source>
        <strain evidence="2 3">2b14</strain>
    </source>
</reference>
<reference evidence="2 3" key="1">
    <citation type="submission" date="2018-06" db="EMBL/GenBank/DDBJ databases">
        <authorList>
            <person name="Liu Z.-W."/>
        </authorList>
    </citation>
    <scope>NUCLEOTIDE SEQUENCE [LARGE SCALE GENOMIC DNA]</scope>
    <source>
        <strain evidence="2 3">2b14</strain>
    </source>
</reference>
<dbReference type="Proteomes" id="UP000251692">
    <property type="component" value="Unassembled WGS sequence"/>
</dbReference>
<feature type="transmembrane region" description="Helical" evidence="1">
    <location>
        <begin position="111"/>
        <end position="134"/>
    </location>
</feature>
<keyword evidence="3" id="KW-1185">Reference proteome</keyword>
<sequence length="144" mass="16659">MENFNLWFGGLIGFGYIYYMIAGRFSLKPKDQPFNNLFENSFFVKNLGLTVSIAIIGLWRISDDTRETLYFAPIIFLVTLRIADLISLFINDRHVIIATRWDNPPKGKKGINWIDRVLSFLIIFIPMISCGLIMNKLNFGVFIK</sequence>
<proteinExistence type="predicted"/>
<feature type="transmembrane region" description="Helical" evidence="1">
    <location>
        <begin position="68"/>
        <end position="90"/>
    </location>
</feature>
<keyword evidence="1" id="KW-1133">Transmembrane helix</keyword>
<feature type="transmembrane region" description="Helical" evidence="1">
    <location>
        <begin position="43"/>
        <end position="62"/>
    </location>
</feature>